<comment type="subcellular location">
    <subcellularLocation>
        <location evidence="1">Nucleus</location>
    </subcellularLocation>
</comment>
<sequence length="402" mass="46292">MGTHLLDCFSYTEKHTAENLGSLLKKTFEEWRIENKVVCIVSDNAANIIAAIRKGGWASRPCFAHSINLLVQDGLKQIENMLNKLKAIVAYFKRSSSALVKLQQTQKQMQLPEVKLKQDIVTRWDSTLDMVQRACQIKDAIISTLALKNPALNTISANEYIILEKLIDILQIFKDVTEEVSEEKGVTISKILLFVRAIYEHIQKYYNNPDLETELKGVVEVFRNNFFKRFSDVEDIAVYAESTVLDPRFKKYGFKEEHKYSDVVLNLRKKLSYVSLKERVEEKYPIETIQPTTSKSILWSTFDSNVSNLIEESNKTAAGIIELDRYLSEPLIARHENPLEWWYSRRHVYPRIYSYVKKVLCITASSVPSERFFSKAGQVITEKRSSLKSGKVSKILFLNANL</sequence>
<dbReference type="EMBL" id="JANEYG010000269">
    <property type="protein sequence ID" value="KAJ8910633.1"/>
    <property type="molecule type" value="Genomic_DNA"/>
</dbReference>
<evidence type="ECO:0000256" key="4">
    <source>
        <dbReference type="ARBA" id="ARBA00022833"/>
    </source>
</evidence>
<keyword evidence="4" id="KW-0862">Zinc</keyword>
<evidence type="ECO:0000256" key="1">
    <source>
        <dbReference type="ARBA" id="ARBA00004123"/>
    </source>
</evidence>
<dbReference type="SUPFAM" id="SSF53098">
    <property type="entry name" value="Ribonuclease H-like"/>
    <property type="match status" value="1"/>
</dbReference>
<dbReference type="InterPro" id="IPR052035">
    <property type="entry name" value="ZnF_BED_domain_contain"/>
</dbReference>
<evidence type="ECO:0000313" key="7">
    <source>
        <dbReference type="EMBL" id="KAJ8910633.1"/>
    </source>
</evidence>
<dbReference type="PANTHER" id="PTHR46481:SF10">
    <property type="entry name" value="ZINC FINGER BED DOMAIN-CONTAINING PROTEIN 39"/>
    <property type="match status" value="1"/>
</dbReference>
<dbReference type="InterPro" id="IPR012337">
    <property type="entry name" value="RNaseH-like_sf"/>
</dbReference>
<dbReference type="AlphaFoldDB" id="A0AAV8V8T9"/>
<keyword evidence="8" id="KW-1185">Reference proteome</keyword>
<dbReference type="Proteomes" id="UP001159042">
    <property type="component" value="Unassembled WGS sequence"/>
</dbReference>
<keyword evidence="5" id="KW-0539">Nucleus</keyword>
<keyword evidence="2" id="KW-0479">Metal-binding</keyword>
<organism evidence="7 8">
    <name type="scientific">Exocentrus adspersus</name>
    <dbReference type="NCBI Taxonomy" id="1586481"/>
    <lineage>
        <taxon>Eukaryota</taxon>
        <taxon>Metazoa</taxon>
        <taxon>Ecdysozoa</taxon>
        <taxon>Arthropoda</taxon>
        <taxon>Hexapoda</taxon>
        <taxon>Insecta</taxon>
        <taxon>Pterygota</taxon>
        <taxon>Neoptera</taxon>
        <taxon>Endopterygota</taxon>
        <taxon>Coleoptera</taxon>
        <taxon>Polyphaga</taxon>
        <taxon>Cucujiformia</taxon>
        <taxon>Chrysomeloidea</taxon>
        <taxon>Cerambycidae</taxon>
        <taxon>Lamiinae</taxon>
        <taxon>Acanthocinini</taxon>
        <taxon>Exocentrus</taxon>
    </lineage>
</organism>
<evidence type="ECO:0000256" key="2">
    <source>
        <dbReference type="ARBA" id="ARBA00022723"/>
    </source>
</evidence>
<gene>
    <name evidence="7" type="ORF">NQ315_012501</name>
</gene>
<comment type="caution">
    <text evidence="7">The sequence shown here is derived from an EMBL/GenBank/DDBJ whole genome shotgun (WGS) entry which is preliminary data.</text>
</comment>
<evidence type="ECO:0000256" key="3">
    <source>
        <dbReference type="ARBA" id="ARBA00022771"/>
    </source>
</evidence>
<proteinExistence type="predicted"/>
<evidence type="ECO:0000259" key="6">
    <source>
        <dbReference type="Pfam" id="PF05699"/>
    </source>
</evidence>
<evidence type="ECO:0000313" key="8">
    <source>
        <dbReference type="Proteomes" id="UP001159042"/>
    </source>
</evidence>
<feature type="domain" description="HAT C-terminal dimerisation" evidence="6">
    <location>
        <begin position="322"/>
        <end position="402"/>
    </location>
</feature>
<dbReference type="GO" id="GO:0005634">
    <property type="term" value="C:nucleus"/>
    <property type="evidence" value="ECO:0007669"/>
    <property type="project" value="UniProtKB-SubCell"/>
</dbReference>
<protein>
    <recommendedName>
        <fullName evidence="6">HAT C-terminal dimerisation domain-containing protein</fullName>
    </recommendedName>
</protein>
<reference evidence="7 8" key="1">
    <citation type="journal article" date="2023" name="Insect Mol. Biol.">
        <title>Genome sequencing provides insights into the evolution of gene families encoding plant cell wall-degrading enzymes in longhorned beetles.</title>
        <authorList>
            <person name="Shin N.R."/>
            <person name="Okamura Y."/>
            <person name="Kirsch R."/>
            <person name="Pauchet Y."/>
        </authorList>
    </citation>
    <scope>NUCLEOTIDE SEQUENCE [LARGE SCALE GENOMIC DNA]</scope>
    <source>
        <strain evidence="7">EAD_L_NR</strain>
    </source>
</reference>
<keyword evidence="3" id="KW-0863">Zinc-finger</keyword>
<evidence type="ECO:0000256" key="5">
    <source>
        <dbReference type="ARBA" id="ARBA00023242"/>
    </source>
</evidence>
<dbReference type="GO" id="GO:0046983">
    <property type="term" value="F:protein dimerization activity"/>
    <property type="evidence" value="ECO:0007669"/>
    <property type="project" value="InterPro"/>
</dbReference>
<dbReference type="GO" id="GO:0008270">
    <property type="term" value="F:zinc ion binding"/>
    <property type="evidence" value="ECO:0007669"/>
    <property type="project" value="UniProtKB-KW"/>
</dbReference>
<dbReference type="PANTHER" id="PTHR46481">
    <property type="entry name" value="ZINC FINGER BED DOMAIN-CONTAINING PROTEIN 4"/>
    <property type="match status" value="1"/>
</dbReference>
<dbReference type="Pfam" id="PF05699">
    <property type="entry name" value="Dimer_Tnp_hAT"/>
    <property type="match status" value="1"/>
</dbReference>
<accession>A0AAV8V8T9</accession>
<name>A0AAV8V8T9_9CUCU</name>
<dbReference type="InterPro" id="IPR008906">
    <property type="entry name" value="HATC_C_dom"/>
</dbReference>